<keyword evidence="1" id="KW-0472">Membrane</keyword>
<dbReference type="Proteomes" id="UP001501747">
    <property type="component" value="Unassembled WGS sequence"/>
</dbReference>
<feature type="transmembrane region" description="Helical" evidence="1">
    <location>
        <begin position="42"/>
        <end position="65"/>
    </location>
</feature>
<organism evidence="2 3">
    <name type="scientific">Allokutzneria multivorans</name>
    <dbReference type="NCBI Taxonomy" id="1142134"/>
    <lineage>
        <taxon>Bacteria</taxon>
        <taxon>Bacillati</taxon>
        <taxon>Actinomycetota</taxon>
        <taxon>Actinomycetes</taxon>
        <taxon>Pseudonocardiales</taxon>
        <taxon>Pseudonocardiaceae</taxon>
        <taxon>Allokutzneria</taxon>
    </lineage>
</organism>
<dbReference type="RefSeq" id="WP_344879966.1">
    <property type="nucleotide sequence ID" value="NZ_BAABAL010000018.1"/>
</dbReference>
<keyword evidence="1" id="KW-1133">Transmembrane helix</keyword>
<accession>A0ABP7T6U1</accession>
<dbReference type="EMBL" id="BAABAL010000018">
    <property type="protein sequence ID" value="GAA4021898.1"/>
    <property type="molecule type" value="Genomic_DNA"/>
</dbReference>
<evidence type="ECO:0000313" key="3">
    <source>
        <dbReference type="Proteomes" id="UP001501747"/>
    </source>
</evidence>
<evidence type="ECO:0000313" key="2">
    <source>
        <dbReference type="EMBL" id="GAA4021898.1"/>
    </source>
</evidence>
<gene>
    <name evidence="2" type="ORF">GCM10022247_52650</name>
</gene>
<keyword evidence="3" id="KW-1185">Reference proteome</keyword>
<sequence length="462" mass="48514">MTTESEALAQVLRSAVSDVDTPAGFAEAALRKGKRRKQRMRASMVGAALAVTAMLGGLLSGVPSWRADSDRLTPASDVRLSTPTTGDLAGDAEFLANARATWERELAAHVEVGASLARAGCWDAVGQPHVSWANSSSAGPVALVMQALRAKGSCDSPLPPGGLVVVGLFGTDIADGKQHLMGLDAGGGGVFLIGPDTVVVALQESQARFFSRRAEYAADGTASREWTPFIFQDGVAVAAVAEPDSSRGSAAVFVKHKPVDPGAAVPPQDRVRPVETDAVRARVTGPGNGLPLPGLQWTTLKGHLSGPLLSLTERRQRFTDALDHFRLTDPAFRGWYTSDRAGVNQPGGWDITAQLPDGRTVIVSEHVAGHENESYAALFRGDRAERVVRGPKIDRAAALPVVVRLPDAQGWVVAQQGAALRWRSAGGAWNLVPGDAALLPDAADTVEVTLPGRTAVEVALPR</sequence>
<comment type="caution">
    <text evidence="2">The sequence shown here is derived from an EMBL/GenBank/DDBJ whole genome shotgun (WGS) entry which is preliminary data.</text>
</comment>
<keyword evidence="1" id="KW-0812">Transmembrane</keyword>
<protein>
    <submittedName>
        <fullName evidence="2">Uncharacterized protein</fullName>
    </submittedName>
</protein>
<evidence type="ECO:0000256" key="1">
    <source>
        <dbReference type="SAM" id="Phobius"/>
    </source>
</evidence>
<proteinExistence type="predicted"/>
<reference evidence="3" key="1">
    <citation type="journal article" date="2019" name="Int. J. Syst. Evol. Microbiol.">
        <title>The Global Catalogue of Microorganisms (GCM) 10K type strain sequencing project: providing services to taxonomists for standard genome sequencing and annotation.</title>
        <authorList>
            <consortium name="The Broad Institute Genomics Platform"/>
            <consortium name="The Broad Institute Genome Sequencing Center for Infectious Disease"/>
            <person name="Wu L."/>
            <person name="Ma J."/>
        </authorList>
    </citation>
    <scope>NUCLEOTIDE SEQUENCE [LARGE SCALE GENOMIC DNA]</scope>
    <source>
        <strain evidence="3">JCM 17342</strain>
    </source>
</reference>
<name>A0ABP7T6U1_9PSEU</name>